<evidence type="ECO:0000313" key="4">
    <source>
        <dbReference type="EMBL" id="GMH31406.1"/>
    </source>
</evidence>
<dbReference type="InterPro" id="IPR021133">
    <property type="entry name" value="HEAT_type_2"/>
</dbReference>
<dbReference type="Pfam" id="PF00069">
    <property type="entry name" value="Pkinase"/>
    <property type="match status" value="1"/>
</dbReference>
<evidence type="ECO:0000259" key="3">
    <source>
        <dbReference type="PROSITE" id="PS50011"/>
    </source>
</evidence>
<dbReference type="SUPFAM" id="SSF56112">
    <property type="entry name" value="Protein kinase-like (PK-like)"/>
    <property type="match status" value="1"/>
</dbReference>
<dbReference type="SUPFAM" id="SSF48371">
    <property type="entry name" value="ARM repeat"/>
    <property type="match status" value="1"/>
</dbReference>
<evidence type="ECO:0000313" key="5">
    <source>
        <dbReference type="Proteomes" id="UP001279734"/>
    </source>
</evidence>
<dbReference type="InterPro" id="IPR011009">
    <property type="entry name" value="Kinase-like_dom_sf"/>
</dbReference>
<feature type="repeat" description="HEAT" evidence="1">
    <location>
        <begin position="467"/>
        <end position="504"/>
    </location>
</feature>
<dbReference type="AlphaFoldDB" id="A0AAD3TLN1"/>
<evidence type="ECO:0000256" key="1">
    <source>
        <dbReference type="PROSITE-ProRule" id="PRU00103"/>
    </source>
</evidence>
<dbReference type="InterPro" id="IPR011989">
    <property type="entry name" value="ARM-like"/>
</dbReference>
<dbReference type="GO" id="GO:0005524">
    <property type="term" value="F:ATP binding"/>
    <property type="evidence" value="ECO:0007669"/>
    <property type="project" value="InterPro"/>
</dbReference>
<sequence length="933" mass="101524">MAMNMKTLTQALAKTAAVIEKTVQTTVQEVTGPKPLQDYEILDQIGSAGPGLAWKLYSAKARSGSALSQQYPTVCVWILDKRTLSEARARVGLSRVAEDSFFNIIRSDAARLVRIRHPGVVHVVQALDEAKNAMAMVTEPLFASIANALGNLENISEVPKQLKGMEMGLLEVKHGLLQVAESLDFLHNNARLIHRAVSPESVLITASGSWKLGCFGFAISSDVAPGDLASGQSFHYAEYDVEDFLLPLQPSLNYTAPELVRSKAPSSSCSSDIFSFACLAYHLIARKPLLDCHNNVKMYMNTLNYLSSEAFSSIPPELVSDLQRMLSFNESFRPSAVDFTESAFFRNDMRLRALRFLDHMLERDNIQKSEFLKALSEMWKDFDSRVLRYKVLPPLCAELRNMVMQPMILPMILAIAESQDKYDFELSTLPALLPVLSSAAGETLLLLVKHAELIIDKTSQEHLISHVLPMLVRAYDDTDSRLQEEVLKKTVSLSKHLDPELVKQAILPRVHGLALRTTVAAVRVNALLCLGDFVNILDKHAVLDILQTIQRCTAVDRSPPTLMCTLGVSNSILKQYGTEFVAEHVLPLLTPMLIAQQLNVQQFAKYMHFIKDVLRRIEEKRGASVTYSEVSDVKTSLVVTPQFGMSKQMNGTVSVSSAAKSSTAWDGDWGPMTRTPDVFTQPSAANILSTNHVTDIQFNGVLTQSHSSAAPSVSSSQNTSCPAIDIEWPPRASSAAAPLIDDSEKQNQKASPPSLDDIDPFADWPGGSFSASASSSNGIIGFPTNKYGSNINTISPNMGKFQSNSNASWGMSNNQSLVEQSAHNQGYPAPNNFALNGGAGFQKSIGSLKQNQALSNSGNDSFADKKAMDLGSIFAPGRNEQSAPKLAPPPSTAVGRGRGRGRGGARGNSGAMSVTGSTRTKPPAEQPPLFDLL</sequence>
<dbReference type="InterPro" id="IPR000719">
    <property type="entry name" value="Prot_kinase_dom"/>
</dbReference>
<gene>
    <name evidence="4" type="ORF">Nepgr_033249</name>
</gene>
<reference evidence="4" key="1">
    <citation type="submission" date="2023-05" db="EMBL/GenBank/DDBJ databases">
        <title>Nepenthes gracilis genome sequencing.</title>
        <authorList>
            <person name="Fukushima K."/>
        </authorList>
    </citation>
    <scope>NUCLEOTIDE SEQUENCE</scope>
    <source>
        <strain evidence="4">SING2019-196</strain>
    </source>
</reference>
<dbReference type="EMBL" id="BSYO01000040">
    <property type="protein sequence ID" value="GMH31406.1"/>
    <property type="molecule type" value="Genomic_DNA"/>
</dbReference>
<protein>
    <recommendedName>
        <fullName evidence="3">Protein kinase domain-containing protein</fullName>
    </recommendedName>
</protein>
<dbReference type="InterPro" id="IPR051177">
    <property type="entry name" value="CIK-Related_Protein"/>
</dbReference>
<dbReference type="PROSITE" id="PS50077">
    <property type="entry name" value="HEAT_REPEAT"/>
    <property type="match status" value="1"/>
</dbReference>
<feature type="compositionally biased region" description="Polar residues" evidence="2">
    <location>
        <begin position="910"/>
        <end position="920"/>
    </location>
</feature>
<feature type="region of interest" description="Disordered" evidence="2">
    <location>
        <begin position="707"/>
        <end position="726"/>
    </location>
</feature>
<feature type="compositionally biased region" description="Low complexity" evidence="2">
    <location>
        <begin position="707"/>
        <end position="720"/>
    </location>
</feature>
<comment type="caution">
    <text evidence="4">The sequence shown here is derived from an EMBL/GenBank/DDBJ whole genome shotgun (WGS) entry which is preliminary data.</text>
</comment>
<proteinExistence type="predicted"/>
<dbReference type="Gene3D" id="1.10.510.10">
    <property type="entry name" value="Transferase(Phosphotransferase) domain 1"/>
    <property type="match status" value="1"/>
</dbReference>
<feature type="domain" description="Protein kinase" evidence="3">
    <location>
        <begin position="39"/>
        <end position="345"/>
    </location>
</feature>
<dbReference type="InterPro" id="IPR016024">
    <property type="entry name" value="ARM-type_fold"/>
</dbReference>
<dbReference type="Gene3D" id="1.25.10.10">
    <property type="entry name" value="Leucine-rich Repeat Variant"/>
    <property type="match status" value="1"/>
</dbReference>
<feature type="compositionally biased region" description="Low complexity" evidence="2">
    <location>
        <begin position="766"/>
        <end position="775"/>
    </location>
</feature>
<name>A0AAD3TLN1_NEPGR</name>
<dbReference type="PROSITE" id="PS50011">
    <property type="entry name" value="PROTEIN_KINASE_DOM"/>
    <property type="match status" value="1"/>
</dbReference>
<dbReference type="SMART" id="SM00220">
    <property type="entry name" value="S_TKc"/>
    <property type="match status" value="1"/>
</dbReference>
<dbReference type="CDD" id="cd14011">
    <property type="entry name" value="PK_SCY1_like"/>
    <property type="match status" value="1"/>
</dbReference>
<dbReference type="GO" id="GO:0004672">
    <property type="term" value="F:protein kinase activity"/>
    <property type="evidence" value="ECO:0007669"/>
    <property type="project" value="InterPro"/>
</dbReference>
<dbReference type="Proteomes" id="UP001279734">
    <property type="component" value="Unassembled WGS sequence"/>
</dbReference>
<dbReference type="PANTHER" id="PTHR12984:SF6">
    <property type="entry name" value="SCY1-LIKE PROTEIN 2"/>
    <property type="match status" value="1"/>
</dbReference>
<accession>A0AAD3TLN1</accession>
<feature type="region of interest" description="Disordered" evidence="2">
    <location>
        <begin position="734"/>
        <end position="775"/>
    </location>
</feature>
<keyword evidence="5" id="KW-1185">Reference proteome</keyword>
<dbReference type="PANTHER" id="PTHR12984">
    <property type="entry name" value="SCY1-RELATED S/T PROTEIN KINASE-LIKE"/>
    <property type="match status" value="1"/>
</dbReference>
<evidence type="ECO:0000256" key="2">
    <source>
        <dbReference type="SAM" id="MobiDB-lite"/>
    </source>
</evidence>
<organism evidence="4 5">
    <name type="scientific">Nepenthes gracilis</name>
    <name type="common">Slender pitcher plant</name>
    <dbReference type="NCBI Taxonomy" id="150966"/>
    <lineage>
        <taxon>Eukaryota</taxon>
        <taxon>Viridiplantae</taxon>
        <taxon>Streptophyta</taxon>
        <taxon>Embryophyta</taxon>
        <taxon>Tracheophyta</taxon>
        <taxon>Spermatophyta</taxon>
        <taxon>Magnoliopsida</taxon>
        <taxon>eudicotyledons</taxon>
        <taxon>Gunneridae</taxon>
        <taxon>Pentapetalae</taxon>
        <taxon>Caryophyllales</taxon>
        <taxon>Nepenthaceae</taxon>
        <taxon>Nepenthes</taxon>
    </lineage>
</organism>
<feature type="region of interest" description="Disordered" evidence="2">
    <location>
        <begin position="875"/>
        <end position="933"/>
    </location>
</feature>